<keyword evidence="1" id="KW-0812">Transmembrane</keyword>
<evidence type="ECO:0000313" key="3">
    <source>
        <dbReference type="Proteomes" id="UP000001955"/>
    </source>
</evidence>
<accession>I2BB10</accession>
<evidence type="ECO:0000313" key="2">
    <source>
        <dbReference type="EMBL" id="AFJ47714.1"/>
    </source>
</evidence>
<protein>
    <submittedName>
        <fullName evidence="2">Uncharacterized protein</fullName>
    </submittedName>
</protein>
<dbReference type="OrthoDB" id="6629733at2"/>
<feature type="transmembrane region" description="Helical" evidence="1">
    <location>
        <begin position="6"/>
        <end position="25"/>
    </location>
</feature>
<evidence type="ECO:0000256" key="1">
    <source>
        <dbReference type="SAM" id="Phobius"/>
    </source>
</evidence>
<name>I2BB10_SHIBC</name>
<dbReference type="HOGENOM" id="CLU_2865374_0_0_6"/>
<proteinExistence type="predicted"/>
<reference evidence="2 3" key="1">
    <citation type="journal article" date="2012" name="J. Bacteriol.">
        <title>Complete genome sequence of the B12-producing Shimwellia blattae strain DSM 4481, isolated from a cockroach.</title>
        <authorList>
            <person name="Brzuszkiewicz E."/>
            <person name="Waschkowitz T."/>
            <person name="Wiezer A."/>
            <person name="Daniel R."/>
        </authorList>
    </citation>
    <scope>NUCLEOTIDE SEQUENCE [LARGE SCALE GENOMIC DNA]</scope>
    <source>
        <strain evidence="3">ATCC 29907 / DSM 4481 / JCM 1650 / NBRC 105725 / CDC 9005-74</strain>
    </source>
</reference>
<organism evidence="2 3">
    <name type="scientific">Shimwellia blattae (strain ATCC 29907 / DSM 4481 / JCM 1650 / NBRC 105725 / CDC 9005-74)</name>
    <name type="common">Escherichia blattae</name>
    <dbReference type="NCBI Taxonomy" id="630626"/>
    <lineage>
        <taxon>Bacteria</taxon>
        <taxon>Pseudomonadati</taxon>
        <taxon>Pseudomonadota</taxon>
        <taxon>Gammaproteobacteria</taxon>
        <taxon>Enterobacterales</taxon>
        <taxon>Enterobacteriaceae</taxon>
        <taxon>Shimwellia</taxon>
    </lineage>
</organism>
<sequence>MNPFDIIIICLAAIFVVSLLFYLIYGKFTEHKFDLIADKFKQQFGYMPFPMAVGKNGGLFLLGV</sequence>
<keyword evidence="3" id="KW-1185">Reference proteome</keyword>
<dbReference type="KEGG" id="ebt:EBL_c26280"/>
<accession>K6WD08</accession>
<dbReference type="STRING" id="630626.EBL_c26280"/>
<keyword evidence="1" id="KW-0472">Membrane</keyword>
<dbReference type="Proteomes" id="UP000001955">
    <property type="component" value="Chromosome"/>
</dbReference>
<dbReference type="AlphaFoldDB" id="I2BB10"/>
<keyword evidence="1" id="KW-1133">Transmembrane helix</keyword>
<dbReference type="EMBL" id="CP001560">
    <property type="protein sequence ID" value="AFJ47714.1"/>
    <property type="molecule type" value="Genomic_DNA"/>
</dbReference>
<gene>
    <name evidence="2" type="ordered locus">EBL_c26280</name>
</gene>
<dbReference type="RefSeq" id="WP_002439356.1">
    <property type="nucleotide sequence ID" value="NC_017910.1"/>
</dbReference>